<evidence type="ECO:0000313" key="3">
    <source>
        <dbReference type="Proteomes" id="UP001208689"/>
    </source>
</evidence>
<evidence type="ECO:0000313" key="2">
    <source>
        <dbReference type="EMBL" id="UYP45556.1"/>
    </source>
</evidence>
<feature type="region of interest" description="Disordered" evidence="1">
    <location>
        <begin position="175"/>
        <end position="250"/>
    </location>
</feature>
<proteinExistence type="predicted"/>
<evidence type="ECO:0000256" key="1">
    <source>
        <dbReference type="SAM" id="MobiDB-lite"/>
    </source>
</evidence>
<protein>
    <submittedName>
        <fullName evidence="2">Uncharacterized protein</fullName>
    </submittedName>
</protein>
<keyword evidence="3" id="KW-1185">Reference proteome</keyword>
<dbReference type="EMBL" id="CP104013">
    <property type="protein sequence ID" value="UYP45556.1"/>
    <property type="molecule type" value="Genomic_DNA"/>
</dbReference>
<feature type="compositionally biased region" description="Pro residues" evidence="1">
    <location>
        <begin position="205"/>
        <end position="229"/>
    </location>
</feature>
<accession>A0ABY6HSM6</accession>
<feature type="compositionally biased region" description="Polar residues" evidence="1">
    <location>
        <begin position="180"/>
        <end position="189"/>
    </location>
</feature>
<name>A0ABY6HSM6_9ARCH</name>
<gene>
    <name evidence="2" type="ORF">NEF87_001841</name>
</gene>
<organism evidence="2 3">
    <name type="scientific">Candidatus Lokiarchaeum ossiferum</name>
    <dbReference type="NCBI Taxonomy" id="2951803"/>
    <lineage>
        <taxon>Archaea</taxon>
        <taxon>Promethearchaeati</taxon>
        <taxon>Promethearchaeota</taxon>
        <taxon>Promethearchaeia</taxon>
        <taxon>Promethearchaeales</taxon>
        <taxon>Promethearchaeaceae</taxon>
        <taxon>Candidatus Lokiarchaeum</taxon>
    </lineage>
</organism>
<feature type="compositionally biased region" description="Pro residues" evidence="1">
    <location>
        <begin position="240"/>
        <end position="250"/>
    </location>
</feature>
<dbReference type="Proteomes" id="UP001208689">
    <property type="component" value="Chromosome"/>
</dbReference>
<reference evidence="2" key="1">
    <citation type="submission" date="2022-09" db="EMBL/GenBank/DDBJ databases">
        <title>Actin cytoskeleton and complex cell architecture in an #Asgard archaeon.</title>
        <authorList>
            <person name="Ponce Toledo R.I."/>
            <person name="Schleper C."/>
            <person name="Rodrigues Oliveira T."/>
            <person name="Wollweber F."/>
            <person name="Xu J."/>
            <person name="Rittmann S."/>
            <person name="Klingl A."/>
            <person name="Pilhofer M."/>
        </authorList>
    </citation>
    <scope>NUCLEOTIDE SEQUENCE</scope>
    <source>
        <strain evidence="2">B-35</strain>
    </source>
</reference>
<sequence>MNQKCSFLTKILCYSWVKRKNIYEQKPNIKVVIKKRNSHVECFGMGKIMSEMLTDLLQNIYSRIATLGKSIQTLQGSVESLNTNLGEKVQSLVDSIKSMTESVEKEGETQNLVFKQIGEEAVQEIQLLQERVGLKDLDELTGRLNQFVDLSQEALKPETVDILLREVLDSIREVKEGPSSKETTGSSEDLLQRVDDSLSGKSNPSPQPTPSASVPPPTSPSPPTPPPAAPDKKKNLKDLGPPPGTIPPPN</sequence>